<dbReference type="InterPro" id="IPR006690">
    <property type="entry name" value="OMPA-like_CS"/>
</dbReference>
<comment type="similarity">
    <text evidence="8">Belongs to the Pal lipoprotein family.</text>
</comment>
<sequence>MKRWLGLGLVLALAGCKTLTGSDQESRAGARAAGAQAEAARTQGLAGEEGATLYEVQRGVSEDAGPGADAGALLQRRTLYFDFDSAQVRPEDVPVVQAHARYLVDHPQLQVTLEGHTDERGSREYNVALGEARAKAVARLLELNGVPARRIHVVSYGEEKPVALGHDETAWAKNRRVEIVYGR</sequence>
<comment type="subcellular location">
    <subcellularLocation>
        <location evidence="8">Cell outer membrane</location>
        <topology evidence="8">Lipid-anchor</topology>
    </subcellularLocation>
</comment>
<dbReference type="HAMAP" id="MF_02204">
    <property type="entry name" value="Pal"/>
    <property type="match status" value="1"/>
</dbReference>
<dbReference type="AlphaFoldDB" id="A0AAU9CMX0"/>
<dbReference type="Gene3D" id="3.30.1330.60">
    <property type="entry name" value="OmpA-like domain"/>
    <property type="match status" value="1"/>
</dbReference>
<evidence type="ECO:0000256" key="8">
    <source>
        <dbReference type="HAMAP-Rule" id="MF_02204"/>
    </source>
</evidence>
<keyword evidence="1 8" id="KW-0132">Cell division</keyword>
<evidence type="ECO:0000256" key="6">
    <source>
        <dbReference type="ARBA" id="ARBA00023288"/>
    </source>
</evidence>
<evidence type="ECO:0000256" key="3">
    <source>
        <dbReference type="ARBA" id="ARBA00023136"/>
    </source>
</evidence>
<keyword evidence="2 8" id="KW-0732">Signal</keyword>
<evidence type="ECO:0000256" key="7">
    <source>
        <dbReference type="ARBA" id="ARBA00023306"/>
    </source>
</evidence>
<dbReference type="PROSITE" id="PS51257">
    <property type="entry name" value="PROKAR_LIPOPROTEIN"/>
    <property type="match status" value="1"/>
</dbReference>
<evidence type="ECO:0000256" key="5">
    <source>
        <dbReference type="ARBA" id="ARBA00023237"/>
    </source>
</evidence>
<dbReference type="InterPro" id="IPR014169">
    <property type="entry name" value="Pal_lipo_C"/>
</dbReference>
<name>A0AAU9CMX0_9GAMM</name>
<keyword evidence="5 8" id="KW-0998">Cell outer membrane</keyword>
<evidence type="ECO:0000313" key="10">
    <source>
        <dbReference type="EMBL" id="BCX81263.1"/>
    </source>
</evidence>
<dbReference type="GO" id="GO:0009279">
    <property type="term" value="C:cell outer membrane"/>
    <property type="evidence" value="ECO:0007669"/>
    <property type="project" value="UniProtKB-SubCell"/>
</dbReference>
<dbReference type="NCBIfam" id="TIGR02802">
    <property type="entry name" value="Pal_lipo"/>
    <property type="match status" value="1"/>
</dbReference>
<evidence type="ECO:0000259" key="9">
    <source>
        <dbReference type="PROSITE" id="PS51123"/>
    </source>
</evidence>
<protein>
    <recommendedName>
        <fullName evidence="8">Peptidoglycan-associated lipoprotein</fullName>
        <shortName evidence="8">PAL</shortName>
    </recommendedName>
</protein>
<reference evidence="11" key="1">
    <citation type="journal article" date="2024" name="Int. J. Syst. Evol. Microbiol.">
        <title>Methylomarinovum tepidoasis sp. nov., a moderately thermophilic methanotroph of the family Methylothermaceae isolated from a deep-sea hydrothermal field.</title>
        <authorList>
            <person name="Hirayama H."/>
            <person name="Takaki Y."/>
            <person name="Abe M."/>
            <person name="Miyazaki M."/>
            <person name="Uematsu K."/>
            <person name="Matsui Y."/>
            <person name="Takai K."/>
        </authorList>
    </citation>
    <scope>NUCLEOTIDE SEQUENCE [LARGE SCALE GENOMIC DNA]</scope>
    <source>
        <strain evidence="11">IT-9</strain>
    </source>
</reference>
<dbReference type="KEGG" id="mcau:MIT9_P0841"/>
<evidence type="ECO:0000256" key="2">
    <source>
        <dbReference type="ARBA" id="ARBA00022729"/>
    </source>
</evidence>
<keyword evidence="6 8" id="KW-0449">Lipoprotein</keyword>
<keyword evidence="4 8" id="KW-0564">Palmitate</keyword>
<keyword evidence="7 8" id="KW-0131">Cell cycle</keyword>
<evidence type="ECO:0000256" key="4">
    <source>
        <dbReference type="ARBA" id="ARBA00023139"/>
    </source>
</evidence>
<dbReference type="InterPro" id="IPR006665">
    <property type="entry name" value="OmpA-like"/>
</dbReference>
<keyword evidence="3 8" id="KW-0472">Membrane</keyword>
<evidence type="ECO:0000313" key="11">
    <source>
        <dbReference type="Proteomes" id="UP001321825"/>
    </source>
</evidence>
<dbReference type="GO" id="GO:0051301">
    <property type="term" value="P:cell division"/>
    <property type="evidence" value="ECO:0007669"/>
    <property type="project" value="UniProtKB-UniRule"/>
</dbReference>
<evidence type="ECO:0000256" key="1">
    <source>
        <dbReference type="ARBA" id="ARBA00022618"/>
    </source>
</evidence>
<keyword evidence="11" id="KW-1185">Reference proteome</keyword>
<dbReference type="SUPFAM" id="SSF103088">
    <property type="entry name" value="OmpA-like"/>
    <property type="match status" value="1"/>
</dbReference>
<dbReference type="PROSITE" id="PS01068">
    <property type="entry name" value="OMPA_1"/>
    <property type="match status" value="1"/>
</dbReference>
<dbReference type="InterPro" id="IPR036737">
    <property type="entry name" value="OmpA-like_sf"/>
</dbReference>
<comment type="subunit">
    <text evidence="8">The Tol-Pal system is composed of five core proteins: the inner membrane proteins TolA, TolQ and TolR, the periplasmic protein TolB and the outer membrane protein Pal. They form a network linking the inner and outer membranes and the peptidoglycan layer.</text>
</comment>
<dbReference type="CDD" id="cd07185">
    <property type="entry name" value="OmpA_C-like"/>
    <property type="match status" value="1"/>
</dbReference>
<organism evidence="10 11">
    <name type="scientific">Methylomarinovum caldicuralii</name>
    <dbReference type="NCBI Taxonomy" id="438856"/>
    <lineage>
        <taxon>Bacteria</taxon>
        <taxon>Pseudomonadati</taxon>
        <taxon>Pseudomonadota</taxon>
        <taxon>Gammaproteobacteria</taxon>
        <taxon>Methylococcales</taxon>
        <taxon>Methylothermaceae</taxon>
        <taxon>Methylomarinovum</taxon>
    </lineage>
</organism>
<dbReference type="PANTHER" id="PTHR30329">
    <property type="entry name" value="STATOR ELEMENT OF FLAGELLAR MOTOR COMPLEX"/>
    <property type="match status" value="1"/>
</dbReference>
<dbReference type="RefSeq" id="WP_317706196.1">
    <property type="nucleotide sequence ID" value="NZ_AP024714.1"/>
</dbReference>
<proteinExistence type="inferred from homology"/>
<dbReference type="Proteomes" id="UP001321825">
    <property type="component" value="Chromosome"/>
</dbReference>
<gene>
    <name evidence="8" type="primary">pal</name>
    <name evidence="10" type="ORF">MIT9_P0841</name>
</gene>
<accession>A0AAU9CMX0</accession>
<dbReference type="InterPro" id="IPR039001">
    <property type="entry name" value="Pal"/>
</dbReference>
<dbReference type="PROSITE" id="PS51123">
    <property type="entry name" value="OMPA_2"/>
    <property type="match status" value="1"/>
</dbReference>
<dbReference type="EMBL" id="AP024714">
    <property type="protein sequence ID" value="BCX81263.1"/>
    <property type="molecule type" value="Genomic_DNA"/>
</dbReference>
<dbReference type="Pfam" id="PF00691">
    <property type="entry name" value="OmpA"/>
    <property type="match status" value="1"/>
</dbReference>
<dbReference type="InterPro" id="IPR006664">
    <property type="entry name" value="OMP_bac"/>
</dbReference>
<dbReference type="PANTHER" id="PTHR30329:SF21">
    <property type="entry name" value="LIPOPROTEIN YIAD-RELATED"/>
    <property type="match status" value="1"/>
</dbReference>
<comment type="function">
    <text evidence="8">Part of the Tol-Pal system, which plays a role in outer membrane invagination during cell division and is important for maintaining outer membrane integrity.</text>
</comment>
<dbReference type="InterPro" id="IPR050330">
    <property type="entry name" value="Bact_OuterMem_StrucFunc"/>
</dbReference>
<feature type="domain" description="OmpA-like" evidence="9">
    <location>
        <begin position="68"/>
        <end position="183"/>
    </location>
</feature>
<dbReference type="PRINTS" id="PR01021">
    <property type="entry name" value="OMPADOMAIN"/>
</dbReference>